<protein>
    <recommendedName>
        <fullName evidence="3">PucR C-terminal helix-turn-helix domain-containing protein</fullName>
    </recommendedName>
</protein>
<dbReference type="AlphaFoldDB" id="A0A848L139"/>
<sequence length="321" mass="34208">MPKSNSRSSPDNARLRDALSVVRFFDRLSLRGTNIDGLVRGAAHLADATAGAEHAGTVVRFAPNGQRVSPDVAVLPRSSQLSRNGSTVWLERSGAPGSSDELIVERLAVAAGLMGAYRTPAGVLTAINAALPYDTRAIALAELGIQADARIQVIATDPPLLIGDAPSAVAATRYGALRASLVTFDIPVITEHAGLGLWTRADHAPESWHSAVVAYRLALPETPVIDAKDLGALIILAEAHHRNPSQPDVEALKLLDDRNAEILRILVEADSIRSAAATLMMHHSTLQSRHDALTHELGYDPRTPSGRARYSAAEVLRRLSP</sequence>
<keyword evidence="2" id="KW-1185">Reference proteome</keyword>
<evidence type="ECO:0000313" key="2">
    <source>
        <dbReference type="Proteomes" id="UP000550729"/>
    </source>
</evidence>
<accession>A0A848L139</accession>
<dbReference type="RefSeq" id="WP_170196677.1">
    <property type="nucleotide sequence ID" value="NZ_JABBNB010000031.1"/>
</dbReference>
<reference evidence="1 2" key="1">
    <citation type="submission" date="2020-04" db="EMBL/GenBank/DDBJ databases">
        <title>Gordonia sp. nov. TBRC 11910.</title>
        <authorList>
            <person name="Suriyachadkun C."/>
        </authorList>
    </citation>
    <scope>NUCLEOTIDE SEQUENCE [LARGE SCALE GENOMIC DNA]</scope>
    <source>
        <strain evidence="1 2">TBRC 11910</strain>
    </source>
</reference>
<name>A0A848L139_9ACTN</name>
<organism evidence="1 2">
    <name type="scientific">Gordonia asplenii</name>
    <dbReference type="NCBI Taxonomy" id="2725283"/>
    <lineage>
        <taxon>Bacteria</taxon>
        <taxon>Bacillati</taxon>
        <taxon>Actinomycetota</taxon>
        <taxon>Actinomycetes</taxon>
        <taxon>Mycobacteriales</taxon>
        <taxon>Gordoniaceae</taxon>
        <taxon>Gordonia</taxon>
    </lineage>
</organism>
<proteinExistence type="predicted"/>
<dbReference type="Proteomes" id="UP000550729">
    <property type="component" value="Unassembled WGS sequence"/>
</dbReference>
<gene>
    <name evidence="1" type="ORF">HH308_23450</name>
</gene>
<dbReference type="EMBL" id="JABBNB010000031">
    <property type="protein sequence ID" value="NMO04177.1"/>
    <property type="molecule type" value="Genomic_DNA"/>
</dbReference>
<evidence type="ECO:0000313" key="1">
    <source>
        <dbReference type="EMBL" id="NMO04177.1"/>
    </source>
</evidence>
<evidence type="ECO:0008006" key="3">
    <source>
        <dbReference type="Google" id="ProtNLM"/>
    </source>
</evidence>
<dbReference type="InterPro" id="IPR042070">
    <property type="entry name" value="PucR_C-HTH_sf"/>
</dbReference>
<dbReference type="Gene3D" id="1.10.10.2840">
    <property type="entry name" value="PucR C-terminal helix-turn-helix domain"/>
    <property type="match status" value="1"/>
</dbReference>
<comment type="caution">
    <text evidence="1">The sequence shown here is derived from an EMBL/GenBank/DDBJ whole genome shotgun (WGS) entry which is preliminary data.</text>
</comment>